<gene>
    <name evidence="1" type="ORF">OCH7691_03421</name>
</gene>
<evidence type="ECO:0000313" key="1">
    <source>
        <dbReference type="EMBL" id="SLN72044.1"/>
    </source>
</evidence>
<evidence type="ECO:0000313" key="2">
    <source>
        <dbReference type="Proteomes" id="UP000193200"/>
    </source>
</evidence>
<sequence length="196" mass="22084">MPRWRNVHRYVHCDSVAVPGATLPVSWCDGVAMVWYRSEQTRLRHVSDRSAGPQMKKDEAETFARPVRDVAILAEELVFRPCEPAAFKLFLRVWRRPGQSLQTYREWWQESFGPKLLQRLDDEGICRGYVQNHARPETSRGTVPAPICDCVDELACDDAVACGVAIREVLAANEAAAAGVLDVKAIWTAETLLYTL</sequence>
<protein>
    <recommendedName>
        <fullName evidence="3">EthD domain-containing protein</fullName>
    </recommendedName>
</protein>
<evidence type="ECO:0008006" key="3">
    <source>
        <dbReference type="Google" id="ProtNLM"/>
    </source>
</evidence>
<reference evidence="1 2" key="1">
    <citation type="submission" date="2017-03" db="EMBL/GenBank/DDBJ databases">
        <authorList>
            <person name="Afonso C.L."/>
            <person name="Miller P.J."/>
            <person name="Scott M.A."/>
            <person name="Spackman E."/>
            <person name="Goraichik I."/>
            <person name="Dimitrov K.M."/>
            <person name="Suarez D.L."/>
            <person name="Swayne D.E."/>
        </authorList>
    </citation>
    <scope>NUCLEOTIDE SEQUENCE [LARGE SCALE GENOMIC DNA]</scope>
    <source>
        <strain evidence="1 2">CECT 7691</strain>
    </source>
</reference>
<dbReference type="AlphaFoldDB" id="A0A1Y5TYY7"/>
<accession>A0A1Y5TYY7</accession>
<organism evidence="1 2">
    <name type="scientific">Oceanibacterium hippocampi</name>
    <dbReference type="NCBI Taxonomy" id="745714"/>
    <lineage>
        <taxon>Bacteria</taxon>
        <taxon>Pseudomonadati</taxon>
        <taxon>Pseudomonadota</taxon>
        <taxon>Alphaproteobacteria</taxon>
        <taxon>Sneathiellales</taxon>
        <taxon>Sneathiellaceae</taxon>
        <taxon>Oceanibacterium</taxon>
    </lineage>
</organism>
<name>A0A1Y5TYY7_9PROT</name>
<dbReference type="EMBL" id="FWFR01000003">
    <property type="protein sequence ID" value="SLN72044.1"/>
    <property type="molecule type" value="Genomic_DNA"/>
</dbReference>
<proteinExistence type="predicted"/>
<dbReference type="Proteomes" id="UP000193200">
    <property type="component" value="Unassembled WGS sequence"/>
</dbReference>
<dbReference type="Gene3D" id="3.30.70.100">
    <property type="match status" value="1"/>
</dbReference>
<dbReference type="InParanoid" id="A0A1Y5TYY7"/>
<keyword evidence="2" id="KW-1185">Reference proteome</keyword>